<evidence type="ECO:0000313" key="4">
    <source>
        <dbReference type="EMBL" id="MBD3940590.1"/>
    </source>
</evidence>
<dbReference type="PANTHER" id="PTHR43353">
    <property type="entry name" value="SUCCINATE-SEMIALDEHYDE DEHYDROGENASE, MITOCHONDRIAL"/>
    <property type="match status" value="1"/>
</dbReference>
<feature type="region of interest" description="Disordered" evidence="2">
    <location>
        <begin position="1"/>
        <end position="23"/>
    </location>
</feature>
<organism evidence="4 5">
    <name type="scientific">Microbacterium helvum</name>
    <dbReference type="NCBI Taxonomy" id="2773713"/>
    <lineage>
        <taxon>Bacteria</taxon>
        <taxon>Bacillati</taxon>
        <taxon>Actinomycetota</taxon>
        <taxon>Actinomycetes</taxon>
        <taxon>Micrococcales</taxon>
        <taxon>Microbacteriaceae</taxon>
        <taxon>Microbacterium</taxon>
    </lineage>
</organism>
<feature type="domain" description="Aldehyde dehydrogenase" evidence="3">
    <location>
        <begin position="13"/>
        <end position="435"/>
    </location>
</feature>
<accession>A0ABR8NIS3</accession>
<name>A0ABR8NIS3_9MICO</name>
<protein>
    <submittedName>
        <fullName evidence="4">Aldehyde dehydrogenase (NADP(+))</fullName>
    </submittedName>
</protein>
<keyword evidence="5" id="KW-1185">Reference proteome</keyword>
<dbReference type="RefSeq" id="WP_191170198.1">
    <property type="nucleotide sequence ID" value="NZ_JACXZS010000001.1"/>
</dbReference>
<dbReference type="Gene3D" id="3.40.309.10">
    <property type="entry name" value="Aldehyde Dehydrogenase, Chain A, domain 2"/>
    <property type="match status" value="1"/>
</dbReference>
<evidence type="ECO:0000259" key="3">
    <source>
        <dbReference type="Pfam" id="PF00171"/>
    </source>
</evidence>
<comment type="caution">
    <text evidence="4">The sequence shown here is derived from an EMBL/GenBank/DDBJ whole genome shotgun (WGS) entry which is preliminary data.</text>
</comment>
<dbReference type="Gene3D" id="3.40.605.10">
    <property type="entry name" value="Aldehyde Dehydrogenase, Chain A, domain 1"/>
    <property type="match status" value="1"/>
</dbReference>
<evidence type="ECO:0000256" key="2">
    <source>
        <dbReference type="SAM" id="MobiDB-lite"/>
    </source>
</evidence>
<gene>
    <name evidence="4" type="ORF">IF188_02610</name>
</gene>
<evidence type="ECO:0000256" key="1">
    <source>
        <dbReference type="ARBA" id="ARBA00023002"/>
    </source>
</evidence>
<dbReference type="CDD" id="cd07129">
    <property type="entry name" value="ALDH_KGSADH"/>
    <property type="match status" value="1"/>
</dbReference>
<evidence type="ECO:0000313" key="5">
    <source>
        <dbReference type="Proteomes" id="UP000598426"/>
    </source>
</evidence>
<dbReference type="Proteomes" id="UP000598426">
    <property type="component" value="Unassembled WGS sequence"/>
</dbReference>
<dbReference type="SUPFAM" id="SSF53720">
    <property type="entry name" value="ALDH-like"/>
    <property type="match status" value="1"/>
</dbReference>
<dbReference type="InterPro" id="IPR015590">
    <property type="entry name" value="Aldehyde_DH_dom"/>
</dbReference>
<dbReference type="InterPro" id="IPR016162">
    <property type="entry name" value="Ald_DH_N"/>
</dbReference>
<dbReference type="Pfam" id="PF00171">
    <property type="entry name" value="Aldedh"/>
    <property type="match status" value="1"/>
</dbReference>
<dbReference type="InterPro" id="IPR050740">
    <property type="entry name" value="Aldehyde_DH_Superfamily"/>
</dbReference>
<dbReference type="EMBL" id="JACXZS010000001">
    <property type="protein sequence ID" value="MBD3940590.1"/>
    <property type="molecule type" value="Genomic_DNA"/>
</dbReference>
<sequence>MYAKHAIRRTSVTDEQRKGTPMTTTTELDALTAAAAAAAPVWRAADAATRAAWLRAAADTLDAHIDELVAIADAETRLGETRLRGEVGRTTGQLRLFATVVEEGSYLELTVDDADPAAARPELRRMLTGVGPVAVFSASNFPFAFSVAGGDTASALAAGNPVIVKAHSGHPRLSKHTAALVAEALVAAGAPEGSLALVEGREAGNALVQHPVIQAAGFTGSLGGGRALFDLASGRPDPIPFYGELGSVNPVVITPAAVAARGEALAQGLVGSFTLGVGQFCTKPGVVFVPAGAGFEDLVARFATGASGGPLLTERITEAFPSGVAHLESDPSVAIVAQGVEAEPGAAQPVVLSTAAAAVAARPSVLLEECFGPVTLLVRYSSQDELHAALEAVPGSLTATLHAEPSDDVSDVLEVLTRKAGRVLFAGWPTGVAVTWSQHHGGPWPATTSLHTSVGATAVRRFLRPVVFQDAPAALLPEVLRDESLARLPHRRNGVLQVP</sequence>
<dbReference type="InterPro" id="IPR016163">
    <property type="entry name" value="Ald_DH_C"/>
</dbReference>
<dbReference type="InterPro" id="IPR044151">
    <property type="entry name" value="ALDH_KGSADH"/>
</dbReference>
<dbReference type="PANTHER" id="PTHR43353:SF3">
    <property type="entry name" value="ALDEHYDE DEHYDROGENASE-RELATED"/>
    <property type="match status" value="1"/>
</dbReference>
<reference evidence="4 5" key="1">
    <citation type="submission" date="2020-09" db="EMBL/GenBank/DDBJ databases">
        <title>Isolation and identification of active actinomycetes.</title>
        <authorList>
            <person name="Li X."/>
        </authorList>
    </citation>
    <scope>NUCLEOTIDE SEQUENCE [LARGE SCALE GENOMIC DNA]</scope>
    <source>
        <strain evidence="4 5">NEAU-LLC</strain>
    </source>
</reference>
<dbReference type="InterPro" id="IPR016161">
    <property type="entry name" value="Ald_DH/histidinol_DH"/>
</dbReference>
<keyword evidence="1" id="KW-0560">Oxidoreductase</keyword>
<proteinExistence type="predicted"/>